<dbReference type="InterPro" id="IPR003439">
    <property type="entry name" value="ABC_transporter-like_ATP-bd"/>
</dbReference>
<dbReference type="GO" id="GO:0005524">
    <property type="term" value="F:ATP binding"/>
    <property type="evidence" value="ECO:0007669"/>
    <property type="project" value="UniProtKB-KW"/>
</dbReference>
<dbReference type="PANTHER" id="PTHR42711">
    <property type="entry name" value="ABC TRANSPORTER ATP-BINDING PROTEIN"/>
    <property type="match status" value="1"/>
</dbReference>
<dbReference type="KEGG" id="nbv:T478_0102"/>
<sequence>MLCIETSNLTKKYGSSLAVDGISLEIKSGQVFGFLGPNGAGKSTVIKLLTTLMPPTKGKLSVLGIDAAKSPLEIRRKIGVVLQQPSYEMTLSVENSLDKYGMMWDVDKKTRKQRTEELLTSFGLQDIRKKKNDDLSIGQRRRVQVAREFMHDMELLFLDEPTVGLDPSARRDLLDFLKKQVQKTGLTIFYTTHVLSEAEYLCDNIAIINKGKILAVDSPNELKNRFGREKTIKINLTKTSNSITDLLSGIPDCKIELEPEPTITINSSNSEVVLMNVLKILNQNNITINDLSAIPTNLEEIFLKVVSDSNEPNN</sequence>
<keyword evidence="3 5" id="KW-0067">ATP-binding</keyword>
<reference evidence="5 7" key="1">
    <citation type="journal article" date="2015" name="Proc. Natl. Acad. Sci. U.S.A.">
        <title>Genomic and proteomic characterization of "Candidatus Nitrosopelagicus brevis": An ammonia-oxidizing archaeon from the open ocean.</title>
        <authorList>
            <person name="Santoro A.E."/>
            <person name="Dupont C.L."/>
            <person name="Richter R.A."/>
            <person name="Craig M.T."/>
            <person name="Carini P."/>
            <person name="McIlvin M.R."/>
            <person name="Yang Y."/>
            <person name="Orsi W.D."/>
            <person name="Moran D.M."/>
            <person name="Saito M.A."/>
        </authorList>
    </citation>
    <scope>NUCLEOTIDE SEQUENCE [LARGE SCALE GENOMIC DNA]</scope>
    <source>
        <strain evidence="5">CN25</strain>
        <strain evidence="7">V2</strain>
    </source>
</reference>
<evidence type="ECO:0000256" key="3">
    <source>
        <dbReference type="ARBA" id="ARBA00022840"/>
    </source>
</evidence>
<name>A0A0A7V4V6_9ARCH</name>
<dbReference type="HOGENOM" id="CLU_000604_1_2_2"/>
<dbReference type="Pfam" id="PF00005">
    <property type="entry name" value="ABC_tran"/>
    <property type="match status" value="1"/>
</dbReference>
<protein>
    <submittedName>
        <fullName evidence="5">ABC transporter, ATP-binding protein</fullName>
    </submittedName>
    <submittedName>
        <fullName evidence="6">Multidrug ABC transporter ATP-binding protein</fullName>
    </submittedName>
</protein>
<evidence type="ECO:0000259" key="4">
    <source>
        <dbReference type="PROSITE" id="PS50893"/>
    </source>
</evidence>
<dbReference type="Gene3D" id="3.40.50.300">
    <property type="entry name" value="P-loop containing nucleotide triphosphate hydrolases"/>
    <property type="match status" value="1"/>
</dbReference>
<evidence type="ECO:0000313" key="7">
    <source>
        <dbReference type="Proteomes" id="UP000030944"/>
    </source>
</evidence>
<dbReference type="RefSeq" id="WP_048104340.1">
    <property type="nucleotide sequence ID" value="NZ_CP007026.1"/>
</dbReference>
<dbReference type="OrthoDB" id="31298at2157"/>
<keyword evidence="2" id="KW-0547">Nucleotide-binding</keyword>
<dbReference type="InterPro" id="IPR050763">
    <property type="entry name" value="ABC_transporter_ATP-binding"/>
</dbReference>
<dbReference type="EMBL" id="LXWN01000002">
    <property type="protein sequence ID" value="PTL87369.1"/>
    <property type="molecule type" value="Genomic_DNA"/>
</dbReference>
<feature type="domain" description="ABC transporter" evidence="4">
    <location>
        <begin position="4"/>
        <end position="235"/>
    </location>
</feature>
<evidence type="ECO:0000313" key="6">
    <source>
        <dbReference type="EMBL" id="PTL87369.1"/>
    </source>
</evidence>
<reference evidence="6 8" key="4">
    <citation type="submission" date="2018-04" db="EMBL/GenBank/DDBJ databases">
        <title>Transcriptomics of ammonia oxidizing archaea.</title>
        <authorList>
            <person name="Carini P."/>
        </authorList>
    </citation>
    <scope>NUCLEOTIDE SEQUENCE [LARGE SCALE GENOMIC DNA]</scope>
    <source>
        <strain evidence="6 8">U25</strain>
    </source>
</reference>
<accession>A0A0A7V4V6</accession>
<gene>
    <name evidence="6" type="ORF">A7X95_05580</name>
    <name evidence="5" type="ORF">T478_0102</name>
</gene>
<dbReference type="STRING" id="1410606.T478_0102"/>
<evidence type="ECO:0000256" key="1">
    <source>
        <dbReference type="ARBA" id="ARBA00022448"/>
    </source>
</evidence>
<dbReference type="PANTHER" id="PTHR42711:SF18">
    <property type="entry name" value="ABC TRANSPORTER, ATP-BINDING PROTEIN"/>
    <property type="match status" value="1"/>
</dbReference>
<organism evidence="5 7">
    <name type="scientific">Candidatus Nitrosopelagicus brevis</name>
    <dbReference type="NCBI Taxonomy" id="1410606"/>
    <lineage>
        <taxon>Archaea</taxon>
        <taxon>Nitrososphaerota</taxon>
    </lineage>
</organism>
<dbReference type="InterPro" id="IPR027417">
    <property type="entry name" value="P-loop_NTPase"/>
</dbReference>
<evidence type="ECO:0000313" key="8">
    <source>
        <dbReference type="Proteomes" id="UP000241022"/>
    </source>
</evidence>
<evidence type="ECO:0000313" key="5">
    <source>
        <dbReference type="EMBL" id="AJA93231.1"/>
    </source>
</evidence>
<reference evidence="8" key="3">
    <citation type="submission" date="2016-05" db="EMBL/GenBank/DDBJ databases">
        <authorList>
            <person name="Dupont C."/>
            <person name="Santoro A."/>
        </authorList>
    </citation>
    <scope>NUCLEOTIDE SEQUENCE [LARGE SCALE GENOMIC DNA]</scope>
    <source>
        <strain evidence="8">U25</strain>
    </source>
</reference>
<proteinExistence type="predicted"/>
<dbReference type="EMBL" id="CP007026">
    <property type="protein sequence ID" value="AJA93231.1"/>
    <property type="molecule type" value="Genomic_DNA"/>
</dbReference>
<keyword evidence="8" id="KW-1185">Reference proteome</keyword>
<keyword evidence="1" id="KW-0813">Transport</keyword>
<dbReference type="Proteomes" id="UP000241022">
    <property type="component" value="Unassembled WGS sequence"/>
</dbReference>
<dbReference type="Proteomes" id="UP000030944">
    <property type="component" value="Chromosome"/>
</dbReference>
<dbReference type="GO" id="GO:0016887">
    <property type="term" value="F:ATP hydrolysis activity"/>
    <property type="evidence" value="ECO:0007669"/>
    <property type="project" value="InterPro"/>
</dbReference>
<evidence type="ECO:0000256" key="2">
    <source>
        <dbReference type="ARBA" id="ARBA00022741"/>
    </source>
</evidence>
<dbReference type="SMART" id="SM00382">
    <property type="entry name" value="AAA"/>
    <property type="match status" value="1"/>
</dbReference>
<dbReference type="AlphaFoldDB" id="A0A0A7V4V6"/>
<dbReference type="SUPFAM" id="SSF52540">
    <property type="entry name" value="P-loop containing nucleoside triphosphate hydrolases"/>
    <property type="match status" value="1"/>
</dbReference>
<dbReference type="GeneID" id="24816002"/>
<dbReference type="InterPro" id="IPR003593">
    <property type="entry name" value="AAA+_ATPase"/>
</dbReference>
<reference evidence="6" key="2">
    <citation type="submission" date="2016-05" db="EMBL/GenBank/DDBJ databases">
        <authorList>
            <person name="Lavstsen T."/>
            <person name="Jespersen J.S."/>
        </authorList>
    </citation>
    <scope>NUCLEOTIDE SEQUENCE [LARGE SCALE GENOMIC DNA]</scope>
    <source>
        <strain evidence="6">U25</strain>
    </source>
</reference>
<dbReference type="PROSITE" id="PS50893">
    <property type="entry name" value="ABC_TRANSPORTER_2"/>
    <property type="match status" value="1"/>
</dbReference>